<feature type="domain" description="DUF4397" evidence="1">
    <location>
        <begin position="22"/>
        <end position="137"/>
    </location>
</feature>
<organism evidence="2 3">
    <name type="scientific">Clostridium mobile</name>
    <dbReference type="NCBI Taxonomy" id="2841512"/>
    <lineage>
        <taxon>Bacteria</taxon>
        <taxon>Bacillati</taxon>
        <taxon>Bacillota</taxon>
        <taxon>Clostridia</taxon>
        <taxon>Eubacteriales</taxon>
        <taxon>Clostridiaceae</taxon>
        <taxon>Clostridium</taxon>
    </lineage>
</organism>
<dbReference type="Pfam" id="PF14344">
    <property type="entry name" value="DUF4397"/>
    <property type="match status" value="1"/>
</dbReference>
<evidence type="ECO:0000259" key="1">
    <source>
        <dbReference type="Pfam" id="PF14344"/>
    </source>
</evidence>
<gene>
    <name evidence="2" type="ORF">KQI86_06875</name>
</gene>
<dbReference type="Proteomes" id="UP000726170">
    <property type="component" value="Unassembled WGS sequence"/>
</dbReference>
<dbReference type="EMBL" id="JAHLQF010000002">
    <property type="protein sequence ID" value="MBU5484049.1"/>
    <property type="molecule type" value="Genomic_DNA"/>
</dbReference>
<accession>A0ABS6EFS7</accession>
<evidence type="ECO:0000313" key="2">
    <source>
        <dbReference type="EMBL" id="MBU5484049.1"/>
    </source>
</evidence>
<evidence type="ECO:0000313" key="3">
    <source>
        <dbReference type="Proteomes" id="UP000726170"/>
    </source>
</evidence>
<sequence length="214" mass="23833">MFYCPYAHRYNNWNYRVNGTNSYFRIFNASPNVGPIDVYVNDSPTVMNLAYKEMSEYIIVLSGNYNIKIYPAGQTTSPIINTSLPIPKDSIFTVALIGMPPSISLYPIPEPLRSENFGVPCIRFVNLSPNSPAMDVTLPAGRELFSDVNYKDFTLYACVPAGTYNIQLRPSGTNDIVSTVRGVTLDANKFYTIYAVGLFGETPPLEAMVIVEPR</sequence>
<name>A0ABS6EFS7_9CLOT</name>
<proteinExistence type="predicted"/>
<keyword evidence="3" id="KW-1185">Reference proteome</keyword>
<comment type="caution">
    <text evidence="2">The sequence shown here is derived from an EMBL/GenBank/DDBJ whole genome shotgun (WGS) entry which is preliminary data.</text>
</comment>
<reference evidence="2 3" key="1">
    <citation type="submission" date="2021-06" db="EMBL/GenBank/DDBJ databases">
        <authorList>
            <person name="Sun Q."/>
            <person name="Li D."/>
        </authorList>
    </citation>
    <scope>NUCLEOTIDE SEQUENCE [LARGE SCALE GENOMIC DNA]</scope>
    <source>
        <strain evidence="2 3">MSJ-11</strain>
    </source>
</reference>
<dbReference type="RefSeq" id="WP_216438543.1">
    <property type="nucleotide sequence ID" value="NZ_JAHLQF010000002.1"/>
</dbReference>
<dbReference type="InterPro" id="IPR025510">
    <property type="entry name" value="DUF4397"/>
</dbReference>
<protein>
    <submittedName>
        <fullName evidence="2">DUF4397 domain-containing protein</fullName>
    </submittedName>
</protein>